<dbReference type="PANTHER" id="PTHR36842">
    <property type="entry name" value="PROTEIN TOLB HOMOLOG"/>
    <property type="match status" value="1"/>
</dbReference>
<dbReference type="Gene3D" id="2.120.10.30">
    <property type="entry name" value="TolB, C-terminal domain"/>
    <property type="match status" value="1"/>
</dbReference>
<dbReference type="InterPro" id="IPR011042">
    <property type="entry name" value="6-blade_b-propeller_TolB-like"/>
</dbReference>
<dbReference type="Gene3D" id="2.40.160.50">
    <property type="entry name" value="membrane protein fhac: a member of the omp85/tpsb transporter family"/>
    <property type="match status" value="1"/>
</dbReference>
<dbReference type="SUPFAM" id="SSF82171">
    <property type="entry name" value="DPP6 N-terminal domain-like"/>
    <property type="match status" value="1"/>
</dbReference>
<comment type="caution">
    <text evidence="2">The sequence shown here is derived from an EMBL/GenBank/DDBJ whole genome shotgun (WGS) entry which is preliminary data.</text>
</comment>
<evidence type="ECO:0000256" key="1">
    <source>
        <dbReference type="SAM" id="Phobius"/>
    </source>
</evidence>
<accession>A0A7V4FDZ1</accession>
<dbReference type="AlphaFoldDB" id="A0A7V4FDZ1"/>
<evidence type="ECO:0008006" key="3">
    <source>
        <dbReference type="Google" id="ProtNLM"/>
    </source>
</evidence>
<proteinExistence type="predicted"/>
<organism evidence="2">
    <name type="scientific">candidate division WOR-3 bacterium</name>
    <dbReference type="NCBI Taxonomy" id="2052148"/>
    <lineage>
        <taxon>Bacteria</taxon>
        <taxon>Bacteria division WOR-3</taxon>
    </lineage>
</organism>
<sequence>MIFLLIPLIFSQYGKNKIQYQDFSFYYLAGDKFLLYYEEGSEDLGNFAYEIAEKTIEEYEEIFNFRLKRKIPIIVYNSPNQFQQTNIILDLLEEGILGFAEIFKNRVVLPFTGSYYDFLYTLRHEIAHIFEYEYYWKRGLSTLLSFTPEFTLPTWFMEGLSEYLSQRRNSLHPIIIADLLINDKYISLSSLPEGSYLNYVFGEHFFIFLEERYSDKKVYEFLREVKKRKGIDGACKKSFGKSFSSLEKDFLDYLKERYYPLVYKKRNFQNKARIILDHQKEKRRYNIFPLPISETEFLYLSYKDEEVGIFSYSFLKEKSKLLLKGVSFLGTGEISILKPALTYSRKENAIYYIKRIEGKIYLCKYFLKRKKEERDYLPLEDAYHLNISPDNKKIVLCGMKNGKSNLYLFLLEKKELISLTSDIYEEKEPYFFNDDTLLFISDKDKLGSYGIYLYSLKEKTIKKVYQSEGELSSVIPISNFLDTLLFILDNSLVIYSLKEERILYKSDFLGACQTPVIYQDKILFSYYHNQGYSICQIDNLSSLIEEKEFIKEEKEEREFSYPETSLAREKRKYNFSLSADYATGQAFFSSAFGLSGNILISLSDLLGNHRFLILTNLYGLIDFSNFYFSYAYLKRREDYYFTLFQFVDFYNWHGDTFLTLTEKGLFPVLSYPFTKFLRSEFGLLLYLRDFRFYYQKGDEIYEIKKKKIGEKFLYNYFSLVYDNALFSYFGPIKGQRFLFQPYFTIPPSDSIFQSLYLETRNYFNIYDNSYILAFLFGGSASFGMNRERFYPDGNFVRGYELVYPEEESTSSYLFISKLEFRTPFIEILKLGFPLPITIKNIRTNTFLDFGTNLKKSVWGVGFGLRFFVGYFPFMIDFAYPLSKKEDRYWQIVFGIKEDW</sequence>
<gene>
    <name evidence="2" type="ORF">ENU28_00255</name>
</gene>
<dbReference type="EMBL" id="DTBX01000010">
    <property type="protein sequence ID" value="HGQ54877.1"/>
    <property type="molecule type" value="Genomic_DNA"/>
</dbReference>
<protein>
    <recommendedName>
        <fullName evidence="3">Bacterial surface antigen (D15) domain-containing protein</fullName>
    </recommendedName>
</protein>
<keyword evidence="1" id="KW-1133">Transmembrane helix</keyword>
<name>A0A7V4FDZ1_UNCW3</name>
<keyword evidence="1" id="KW-0472">Membrane</keyword>
<reference evidence="2" key="1">
    <citation type="journal article" date="2020" name="mSystems">
        <title>Genome- and Community-Level Interaction Insights into Carbon Utilization and Element Cycling Functions of Hydrothermarchaeota in Hydrothermal Sediment.</title>
        <authorList>
            <person name="Zhou Z."/>
            <person name="Liu Y."/>
            <person name="Xu W."/>
            <person name="Pan J."/>
            <person name="Luo Z.H."/>
            <person name="Li M."/>
        </authorList>
    </citation>
    <scope>NUCLEOTIDE SEQUENCE [LARGE SCALE GENOMIC DNA]</scope>
    <source>
        <strain evidence="2">SpSt-655</strain>
    </source>
</reference>
<keyword evidence="1" id="KW-0812">Transmembrane</keyword>
<feature type="transmembrane region" description="Helical" evidence="1">
    <location>
        <begin position="857"/>
        <end position="879"/>
    </location>
</feature>
<evidence type="ECO:0000313" key="2">
    <source>
        <dbReference type="EMBL" id="HGQ54877.1"/>
    </source>
</evidence>
<dbReference type="PANTHER" id="PTHR36842:SF1">
    <property type="entry name" value="PROTEIN TOLB"/>
    <property type="match status" value="1"/>
</dbReference>